<proteinExistence type="predicted"/>
<feature type="compositionally biased region" description="Acidic residues" evidence="1">
    <location>
        <begin position="118"/>
        <end position="131"/>
    </location>
</feature>
<name>A0A147B9V2_9ACAR</name>
<accession>A0A147B9V2</accession>
<feature type="non-terminal residue" evidence="2">
    <location>
        <position position="1"/>
    </location>
</feature>
<evidence type="ECO:0000313" key="2">
    <source>
        <dbReference type="EMBL" id="JAR87548.1"/>
    </source>
</evidence>
<dbReference type="AlphaFoldDB" id="A0A147B9V2"/>
<feature type="compositionally biased region" description="Acidic residues" evidence="1">
    <location>
        <begin position="70"/>
        <end position="86"/>
    </location>
</feature>
<feature type="region of interest" description="Disordered" evidence="1">
    <location>
        <begin position="1"/>
        <end position="163"/>
    </location>
</feature>
<sequence>QLGPAGGRAEDTGSLQELPRPCAEGVYRSFKGPKKRFLDEYLTPPKDSSGSCGMKSPEGFGDTGDCSSSDLEDISDAPLEDYEDDQRDTKKKKKTAKRLKTKEERGDPAIIDASLSDQWEDISDSPLDDSDGSPKGITAATKHSAESALARTVNADKKKRCKK</sequence>
<protein>
    <submittedName>
        <fullName evidence="2">Uncharacterized protein</fullName>
    </submittedName>
</protein>
<feature type="compositionally biased region" description="Basic residues" evidence="1">
    <location>
        <begin position="89"/>
        <end position="100"/>
    </location>
</feature>
<reference evidence="2" key="1">
    <citation type="submission" date="2016-03" db="EMBL/GenBank/DDBJ databases">
        <title>Gut transcriptome analysis on engorged females of Ornithodoros mimon (Acari: Argasidae) and phylogenetic inferences of soft ticks.</title>
        <authorList>
            <person name="Landulfo G.A."/>
            <person name="Giovanni D."/>
            <person name="Carvalho E."/>
            <person name="Junqueira-de-Azevedo I."/>
            <person name="Patane J."/>
            <person name="Mendoca R."/>
            <person name="Barros-Battesti D."/>
        </authorList>
    </citation>
    <scope>NUCLEOTIDE SEQUENCE</scope>
    <source>
        <strain evidence="2">Females</strain>
        <tissue evidence="2">Gut</tissue>
    </source>
</reference>
<organism evidence="2">
    <name type="scientific">Alectorobius mimon</name>
    <dbReference type="NCBI Taxonomy" id="360319"/>
    <lineage>
        <taxon>Eukaryota</taxon>
        <taxon>Metazoa</taxon>
        <taxon>Ecdysozoa</taxon>
        <taxon>Arthropoda</taxon>
        <taxon>Chelicerata</taxon>
        <taxon>Arachnida</taxon>
        <taxon>Acari</taxon>
        <taxon>Parasitiformes</taxon>
        <taxon>Ixodida</taxon>
        <taxon>Ixodoidea</taxon>
        <taxon>Argasidae</taxon>
        <taxon>Ornithodorinae</taxon>
        <taxon>Alectorobius</taxon>
    </lineage>
</organism>
<dbReference type="EMBL" id="GEIB01000277">
    <property type="protein sequence ID" value="JAR87548.1"/>
    <property type="molecule type" value="Transcribed_RNA"/>
</dbReference>
<feature type="non-terminal residue" evidence="2">
    <location>
        <position position="163"/>
    </location>
</feature>
<evidence type="ECO:0000256" key="1">
    <source>
        <dbReference type="SAM" id="MobiDB-lite"/>
    </source>
</evidence>